<dbReference type="SUPFAM" id="SSF103481">
    <property type="entry name" value="Multidrug resistance efflux transporter EmrE"/>
    <property type="match status" value="1"/>
</dbReference>
<gene>
    <name evidence="2" type="ORF">M3P21_07785</name>
</gene>
<keyword evidence="3" id="KW-1185">Reference proteome</keyword>
<reference evidence="2" key="1">
    <citation type="submission" date="2022-05" db="EMBL/GenBank/DDBJ databases">
        <authorList>
            <person name="Park J.-S."/>
        </authorList>
    </citation>
    <scope>NUCLEOTIDE SEQUENCE</scope>
    <source>
        <strain evidence="2">2012CJ41-6</strain>
    </source>
</reference>
<evidence type="ECO:0000256" key="1">
    <source>
        <dbReference type="SAM" id="Phobius"/>
    </source>
</evidence>
<dbReference type="EMBL" id="JAMFMB010000007">
    <property type="protein sequence ID" value="MCL6283433.1"/>
    <property type="molecule type" value="Genomic_DNA"/>
</dbReference>
<sequence length="104" mass="10768">MSMIPVIALGSAGLYALAMIGMKLWWSAPGPGIALLIIAAIMVGALLEMTALRSERLGLIYVSILGAEVILIAGASLLYFGESFSTREVAGIGFVLLGAALAWT</sequence>
<proteinExistence type="predicted"/>
<keyword evidence="1" id="KW-1133">Transmembrane helix</keyword>
<organism evidence="2 3">
    <name type="scientific">Ruegeria spongiae</name>
    <dbReference type="NCBI Taxonomy" id="2942209"/>
    <lineage>
        <taxon>Bacteria</taxon>
        <taxon>Pseudomonadati</taxon>
        <taxon>Pseudomonadota</taxon>
        <taxon>Alphaproteobacteria</taxon>
        <taxon>Rhodobacterales</taxon>
        <taxon>Roseobacteraceae</taxon>
        <taxon>Ruegeria</taxon>
    </lineage>
</organism>
<evidence type="ECO:0008006" key="4">
    <source>
        <dbReference type="Google" id="ProtNLM"/>
    </source>
</evidence>
<evidence type="ECO:0000313" key="2">
    <source>
        <dbReference type="EMBL" id="MCL6283433.1"/>
    </source>
</evidence>
<name>A0ABT0Q0M2_9RHOB</name>
<dbReference type="Proteomes" id="UP001203880">
    <property type="component" value="Unassembled WGS sequence"/>
</dbReference>
<feature type="transmembrane region" description="Helical" evidence="1">
    <location>
        <begin position="28"/>
        <end position="47"/>
    </location>
</feature>
<feature type="transmembrane region" description="Helical" evidence="1">
    <location>
        <begin position="86"/>
        <end position="103"/>
    </location>
</feature>
<keyword evidence="1" id="KW-0812">Transmembrane</keyword>
<dbReference type="Gene3D" id="1.10.3730.20">
    <property type="match status" value="1"/>
</dbReference>
<protein>
    <recommendedName>
        <fullName evidence="4">Spermidine export protein MdtJ</fullName>
    </recommendedName>
</protein>
<keyword evidence="1" id="KW-0472">Membrane</keyword>
<accession>A0ABT0Q0M2</accession>
<comment type="caution">
    <text evidence="2">The sequence shown here is derived from an EMBL/GenBank/DDBJ whole genome shotgun (WGS) entry which is preliminary data.</text>
</comment>
<feature type="transmembrane region" description="Helical" evidence="1">
    <location>
        <begin position="59"/>
        <end position="80"/>
    </location>
</feature>
<dbReference type="RefSeq" id="WP_249708474.1">
    <property type="nucleotide sequence ID" value="NZ_JAMFMB010000007.1"/>
</dbReference>
<dbReference type="InterPro" id="IPR037185">
    <property type="entry name" value="EmrE-like"/>
</dbReference>
<evidence type="ECO:0000313" key="3">
    <source>
        <dbReference type="Proteomes" id="UP001203880"/>
    </source>
</evidence>